<name>A0A240EFC0_9GAMM</name>
<evidence type="ECO:0000313" key="10">
    <source>
        <dbReference type="Proteomes" id="UP000219042"/>
    </source>
</evidence>
<keyword evidence="7" id="KW-0998">Cell outer membrane</keyword>
<dbReference type="InterPro" id="IPR051906">
    <property type="entry name" value="TolC-like"/>
</dbReference>
<evidence type="ECO:0000256" key="6">
    <source>
        <dbReference type="ARBA" id="ARBA00023136"/>
    </source>
</evidence>
<organism evidence="9 10">
    <name type="scientific">Acinetobacter puyangensis</name>
    <dbReference type="NCBI Taxonomy" id="1096779"/>
    <lineage>
        <taxon>Bacteria</taxon>
        <taxon>Pseudomonadati</taxon>
        <taxon>Pseudomonadota</taxon>
        <taxon>Gammaproteobacteria</taxon>
        <taxon>Moraxellales</taxon>
        <taxon>Moraxellaceae</taxon>
        <taxon>Acinetobacter</taxon>
    </lineage>
</organism>
<dbReference type="GO" id="GO:0015562">
    <property type="term" value="F:efflux transmembrane transporter activity"/>
    <property type="evidence" value="ECO:0007669"/>
    <property type="project" value="InterPro"/>
</dbReference>
<dbReference type="GO" id="GO:0015288">
    <property type="term" value="F:porin activity"/>
    <property type="evidence" value="ECO:0007669"/>
    <property type="project" value="TreeGrafter"/>
</dbReference>
<dbReference type="AlphaFoldDB" id="A0A240EFC0"/>
<sequence>MKLYSFKGSKDKNQKRFFRLSVSVCISMLWMPTLYAEESTLTYKERVSRLLAPTSDERYKTVQLQQLSDFQFDQNQVQELPVVGTVPILSKQSGASIARQGKINLTDAVKHAVQRSPEIGQSIASLASQNANIDVAKASYYPQLSGGITTGDLTSGERGRQLFNLSATQMLYDFGKIKSNVSIQEAQLQVEQANVLVAIDDIAYDVAASIINIERYKRNIQIAEQQIEGIEYILSIANLRARAGISSQSDPIQAQSYLESAQSSLIAQQSSLSQYQQHLRTLLGFDVINKEWDIPQDLAILSDLYEEPKFNIIPKMLVAQASVEVAKAQKKQTNLSRYPTVSVKGSLNQAVNGVNPNNNKDNGLYSSIMLEATSNFYQGGSVAAQSRSASYAEEAAKAKVNAVYLDVLGSVRTTREVIDNKQRQMRVLGARQMTTVKTRELYQEQYKLGTRSILDLLTAEMAIHSANSEFENARYDIYSSLIEYISITGRSRQVYHLNNMSIQGFEVQP</sequence>
<dbReference type="Pfam" id="PF02321">
    <property type="entry name" value="OEP"/>
    <property type="match status" value="2"/>
</dbReference>
<dbReference type="SUPFAM" id="SSF56954">
    <property type="entry name" value="Outer membrane efflux proteins (OEP)"/>
    <property type="match status" value="1"/>
</dbReference>
<dbReference type="Gene3D" id="1.20.1600.10">
    <property type="entry name" value="Outer membrane efflux proteins (OEP)"/>
    <property type="match status" value="1"/>
</dbReference>
<keyword evidence="4" id="KW-1134">Transmembrane beta strand</keyword>
<gene>
    <name evidence="9" type="ORF">SAMN05421731_1154</name>
</gene>
<dbReference type="PANTHER" id="PTHR30026">
    <property type="entry name" value="OUTER MEMBRANE PROTEIN TOLC"/>
    <property type="match status" value="1"/>
</dbReference>
<protein>
    <submittedName>
        <fullName evidence="9">Outer membrane protein, adhesin transport system</fullName>
    </submittedName>
</protein>
<feature type="coiled-coil region" evidence="8">
    <location>
        <begin position="206"/>
        <end position="233"/>
    </location>
</feature>
<reference evidence="10" key="1">
    <citation type="submission" date="2016-09" db="EMBL/GenBank/DDBJ databases">
        <authorList>
            <person name="Varghese N."/>
            <person name="Submissions S."/>
        </authorList>
    </citation>
    <scope>NUCLEOTIDE SEQUENCE [LARGE SCALE GENOMIC DNA]</scope>
    <source>
        <strain evidence="10">ANC 4466</strain>
    </source>
</reference>
<evidence type="ECO:0000256" key="1">
    <source>
        <dbReference type="ARBA" id="ARBA00004442"/>
    </source>
</evidence>
<dbReference type="Proteomes" id="UP000219042">
    <property type="component" value="Unassembled WGS sequence"/>
</dbReference>
<evidence type="ECO:0000256" key="4">
    <source>
        <dbReference type="ARBA" id="ARBA00022452"/>
    </source>
</evidence>
<keyword evidence="10" id="KW-1185">Reference proteome</keyword>
<dbReference type="EMBL" id="OANT01000015">
    <property type="protein sequence ID" value="SNX46665.1"/>
    <property type="molecule type" value="Genomic_DNA"/>
</dbReference>
<keyword evidence="6" id="KW-0472">Membrane</keyword>
<evidence type="ECO:0000256" key="3">
    <source>
        <dbReference type="ARBA" id="ARBA00022448"/>
    </source>
</evidence>
<dbReference type="GO" id="GO:1990281">
    <property type="term" value="C:efflux pump complex"/>
    <property type="evidence" value="ECO:0007669"/>
    <property type="project" value="TreeGrafter"/>
</dbReference>
<keyword evidence="5" id="KW-0812">Transmembrane</keyword>
<keyword evidence="8" id="KW-0175">Coiled coil</keyword>
<accession>A0A240EFC0</accession>
<evidence type="ECO:0000256" key="8">
    <source>
        <dbReference type="SAM" id="Coils"/>
    </source>
</evidence>
<dbReference type="InterPro" id="IPR003423">
    <property type="entry name" value="OMP_efflux"/>
</dbReference>
<proteinExistence type="inferred from homology"/>
<comment type="similarity">
    <text evidence="2">Belongs to the outer membrane factor (OMF) (TC 1.B.17) family.</text>
</comment>
<dbReference type="PANTHER" id="PTHR30026:SF22">
    <property type="entry name" value="OUTER MEMBRANE EFFLUX PROTEIN"/>
    <property type="match status" value="1"/>
</dbReference>
<evidence type="ECO:0000313" key="9">
    <source>
        <dbReference type="EMBL" id="SNX46665.1"/>
    </source>
</evidence>
<comment type="subcellular location">
    <subcellularLocation>
        <location evidence="1">Cell outer membrane</location>
    </subcellularLocation>
</comment>
<evidence type="ECO:0000256" key="5">
    <source>
        <dbReference type="ARBA" id="ARBA00022692"/>
    </source>
</evidence>
<keyword evidence="3" id="KW-0813">Transport</keyword>
<evidence type="ECO:0000256" key="2">
    <source>
        <dbReference type="ARBA" id="ARBA00007613"/>
    </source>
</evidence>
<dbReference type="GO" id="GO:0009279">
    <property type="term" value="C:cell outer membrane"/>
    <property type="evidence" value="ECO:0007669"/>
    <property type="project" value="UniProtKB-SubCell"/>
</dbReference>
<evidence type="ECO:0000256" key="7">
    <source>
        <dbReference type="ARBA" id="ARBA00023237"/>
    </source>
</evidence>
<dbReference type="OrthoDB" id="314748at2"/>